<dbReference type="EMBL" id="WHJH01000002">
    <property type="protein sequence ID" value="NHZ88137.1"/>
    <property type="molecule type" value="Genomic_DNA"/>
</dbReference>
<evidence type="ECO:0000313" key="10">
    <source>
        <dbReference type="Proteomes" id="UP000609726"/>
    </source>
</evidence>
<comment type="caution">
    <text evidence="9">The sequence shown here is derived from an EMBL/GenBank/DDBJ whole genome shotgun (WGS) entry which is preliminary data.</text>
</comment>
<reference evidence="9 10" key="1">
    <citation type="submission" date="2019-10" db="EMBL/GenBank/DDBJ databases">
        <title>Taxonomy of Antarctic Massilia spp.: description of Massilia rubra sp. nov., Massilia aquatica sp. nov., Massilia mucilaginosa sp. nov., Massilia frigida sp. nov. isolated from streams, lakes and regoliths.</title>
        <authorList>
            <person name="Holochova P."/>
            <person name="Sedlacek I."/>
            <person name="Kralova S."/>
            <person name="Maslanova I."/>
            <person name="Busse H.-J."/>
            <person name="Stankova E."/>
            <person name="Vrbovska V."/>
            <person name="Kovarovic V."/>
            <person name="Bartak M."/>
            <person name="Svec P."/>
            <person name="Pantucek R."/>
        </authorList>
    </citation>
    <scope>NUCLEOTIDE SEQUENCE [LARGE SCALE GENOMIC DNA]</scope>
    <source>
        <strain evidence="9 10">CCM 8733</strain>
    </source>
</reference>
<keyword evidence="10" id="KW-1185">Reference proteome</keyword>
<keyword evidence="4" id="KW-0808">Transferase</keyword>
<keyword evidence="3" id="KW-0597">Phosphoprotein</keyword>
<keyword evidence="6" id="KW-0902">Two-component regulatory system</keyword>
<dbReference type="InterPro" id="IPR003594">
    <property type="entry name" value="HATPase_dom"/>
</dbReference>
<evidence type="ECO:0000256" key="1">
    <source>
        <dbReference type="ARBA" id="ARBA00000085"/>
    </source>
</evidence>
<dbReference type="CDD" id="cd00075">
    <property type="entry name" value="HATPase"/>
    <property type="match status" value="1"/>
</dbReference>
<sequence length="383" mass="41498">MRLDRFIKERMEEILTEWQAFAQTLLPAASQMTDLALRDHARQILQAIALDIETSQNPQQQIAKSQGRAPDTDDGESAASIHGALRQASNFSLLQLSAEFRALRATVLRLWLPQVRRMTSDVADEMVRFNEAIDQALAESVVTYSARADHMRELFLAILGHDLRAPLSSMSMAGDLLSRKQVDPAQAAEIGARVKRGSRLMSSMVDDLIGYTRTQLGGGMPTVLREVDLGDVCRAALADAHATHPATRFEIEADQDIQGQYDAVRLHQLLTNLMVNAAQYGTRGTAVRIVARAHPDAVTVAVTNDGPVIPPSALESIFSPLIQLPGDGEAEERPRTSLGLGLFVAREIAVAHGGTLTVSSSAECGTTFTAHLPRAPKAQLANA</sequence>
<dbReference type="InterPro" id="IPR003661">
    <property type="entry name" value="HisK_dim/P_dom"/>
</dbReference>
<feature type="region of interest" description="Disordered" evidence="7">
    <location>
        <begin position="56"/>
        <end position="79"/>
    </location>
</feature>
<dbReference type="InterPro" id="IPR004358">
    <property type="entry name" value="Sig_transdc_His_kin-like_C"/>
</dbReference>
<evidence type="ECO:0000259" key="8">
    <source>
        <dbReference type="PROSITE" id="PS50109"/>
    </source>
</evidence>
<protein>
    <recommendedName>
        <fullName evidence="2">histidine kinase</fullName>
        <ecNumber evidence="2">2.7.13.3</ecNumber>
    </recommendedName>
</protein>
<evidence type="ECO:0000256" key="5">
    <source>
        <dbReference type="ARBA" id="ARBA00022777"/>
    </source>
</evidence>
<dbReference type="PROSITE" id="PS50109">
    <property type="entry name" value="HIS_KIN"/>
    <property type="match status" value="1"/>
</dbReference>
<keyword evidence="5 9" id="KW-0418">Kinase</keyword>
<dbReference type="SMART" id="SM00387">
    <property type="entry name" value="HATPase_c"/>
    <property type="match status" value="1"/>
</dbReference>
<evidence type="ECO:0000313" key="9">
    <source>
        <dbReference type="EMBL" id="NHZ88137.1"/>
    </source>
</evidence>
<evidence type="ECO:0000256" key="4">
    <source>
        <dbReference type="ARBA" id="ARBA00022679"/>
    </source>
</evidence>
<dbReference type="GO" id="GO:0016301">
    <property type="term" value="F:kinase activity"/>
    <property type="evidence" value="ECO:0007669"/>
    <property type="project" value="UniProtKB-KW"/>
</dbReference>
<evidence type="ECO:0000256" key="3">
    <source>
        <dbReference type="ARBA" id="ARBA00022553"/>
    </source>
</evidence>
<dbReference type="InterPro" id="IPR050736">
    <property type="entry name" value="Sensor_HK_Regulatory"/>
</dbReference>
<dbReference type="EC" id="2.7.13.3" evidence="2"/>
<organism evidence="9 10">
    <name type="scientific">Massilia mucilaginosa</name>
    <dbReference type="NCBI Taxonomy" id="2609282"/>
    <lineage>
        <taxon>Bacteria</taxon>
        <taxon>Pseudomonadati</taxon>
        <taxon>Pseudomonadota</taxon>
        <taxon>Betaproteobacteria</taxon>
        <taxon>Burkholderiales</taxon>
        <taxon>Oxalobacteraceae</taxon>
        <taxon>Telluria group</taxon>
        <taxon>Massilia</taxon>
    </lineage>
</organism>
<gene>
    <name evidence="9" type="ORF">F2P45_03725</name>
</gene>
<dbReference type="InterPro" id="IPR005467">
    <property type="entry name" value="His_kinase_dom"/>
</dbReference>
<dbReference type="CDD" id="cd00082">
    <property type="entry name" value="HisKA"/>
    <property type="match status" value="1"/>
</dbReference>
<accession>A0ABX0NMY9</accession>
<evidence type="ECO:0000256" key="7">
    <source>
        <dbReference type="SAM" id="MobiDB-lite"/>
    </source>
</evidence>
<dbReference type="SUPFAM" id="SSF55874">
    <property type="entry name" value="ATPase domain of HSP90 chaperone/DNA topoisomerase II/histidine kinase"/>
    <property type="match status" value="1"/>
</dbReference>
<evidence type="ECO:0000256" key="2">
    <source>
        <dbReference type="ARBA" id="ARBA00012438"/>
    </source>
</evidence>
<dbReference type="Gene3D" id="3.30.565.10">
    <property type="entry name" value="Histidine kinase-like ATPase, C-terminal domain"/>
    <property type="match status" value="1"/>
</dbReference>
<dbReference type="Pfam" id="PF02518">
    <property type="entry name" value="HATPase_c"/>
    <property type="match status" value="1"/>
</dbReference>
<evidence type="ECO:0000256" key="6">
    <source>
        <dbReference type="ARBA" id="ARBA00023012"/>
    </source>
</evidence>
<dbReference type="PRINTS" id="PR00344">
    <property type="entry name" value="BCTRLSENSOR"/>
</dbReference>
<dbReference type="InterPro" id="IPR036097">
    <property type="entry name" value="HisK_dim/P_sf"/>
</dbReference>
<dbReference type="PANTHER" id="PTHR43711">
    <property type="entry name" value="TWO-COMPONENT HISTIDINE KINASE"/>
    <property type="match status" value="1"/>
</dbReference>
<proteinExistence type="predicted"/>
<dbReference type="RefSeq" id="WP_166870633.1">
    <property type="nucleotide sequence ID" value="NZ_WHJH01000002.1"/>
</dbReference>
<dbReference type="Proteomes" id="UP000609726">
    <property type="component" value="Unassembled WGS sequence"/>
</dbReference>
<dbReference type="SUPFAM" id="SSF47384">
    <property type="entry name" value="Homodimeric domain of signal transducing histidine kinase"/>
    <property type="match status" value="1"/>
</dbReference>
<feature type="domain" description="Histidine kinase" evidence="8">
    <location>
        <begin position="158"/>
        <end position="376"/>
    </location>
</feature>
<dbReference type="PANTHER" id="PTHR43711:SF1">
    <property type="entry name" value="HISTIDINE KINASE 1"/>
    <property type="match status" value="1"/>
</dbReference>
<dbReference type="Pfam" id="PF00512">
    <property type="entry name" value="HisKA"/>
    <property type="match status" value="1"/>
</dbReference>
<dbReference type="InterPro" id="IPR036890">
    <property type="entry name" value="HATPase_C_sf"/>
</dbReference>
<dbReference type="SMART" id="SM00388">
    <property type="entry name" value="HisKA"/>
    <property type="match status" value="1"/>
</dbReference>
<name>A0ABX0NMY9_9BURK</name>
<dbReference type="Gene3D" id="1.10.287.130">
    <property type="match status" value="1"/>
</dbReference>
<comment type="catalytic activity">
    <reaction evidence="1">
        <text>ATP + protein L-histidine = ADP + protein N-phospho-L-histidine.</text>
        <dbReference type="EC" id="2.7.13.3"/>
    </reaction>
</comment>